<dbReference type="AlphaFoldDB" id="A0AAP0KTL2"/>
<protein>
    <submittedName>
        <fullName evidence="1">Uncharacterized protein</fullName>
    </submittedName>
</protein>
<gene>
    <name evidence="1" type="ORF">Scep_004960</name>
</gene>
<dbReference type="EMBL" id="JBBNAG010000002">
    <property type="protein sequence ID" value="KAK9158386.1"/>
    <property type="molecule type" value="Genomic_DNA"/>
</dbReference>
<proteinExistence type="predicted"/>
<accession>A0AAP0KTL2</accession>
<comment type="caution">
    <text evidence="1">The sequence shown here is derived from an EMBL/GenBank/DDBJ whole genome shotgun (WGS) entry which is preliminary data.</text>
</comment>
<keyword evidence="2" id="KW-1185">Reference proteome</keyword>
<name>A0AAP0KTL2_9MAGN</name>
<evidence type="ECO:0000313" key="1">
    <source>
        <dbReference type="EMBL" id="KAK9158386.1"/>
    </source>
</evidence>
<sequence>MRTRKLMKISIEAPNGLLTLNLHEIQTFAPPTCLQPIPDTRHYATRLLASILIGSMCVRVHLT</sequence>
<reference evidence="1 2" key="1">
    <citation type="submission" date="2024-01" db="EMBL/GenBank/DDBJ databases">
        <title>Genome assemblies of Stephania.</title>
        <authorList>
            <person name="Yang L."/>
        </authorList>
    </citation>
    <scope>NUCLEOTIDE SEQUENCE [LARGE SCALE GENOMIC DNA]</scope>
    <source>
        <strain evidence="1">JXDWG</strain>
        <tissue evidence="1">Leaf</tissue>
    </source>
</reference>
<evidence type="ECO:0000313" key="2">
    <source>
        <dbReference type="Proteomes" id="UP001419268"/>
    </source>
</evidence>
<dbReference type="Proteomes" id="UP001419268">
    <property type="component" value="Unassembled WGS sequence"/>
</dbReference>
<organism evidence="1 2">
    <name type="scientific">Stephania cephalantha</name>
    <dbReference type="NCBI Taxonomy" id="152367"/>
    <lineage>
        <taxon>Eukaryota</taxon>
        <taxon>Viridiplantae</taxon>
        <taxon>Streptophyta</taxon>
        <taxon>Embryophyta</taxon>
        <taxon>Tracheophyta</taxon>
        <taxon>Spermatophyta</taxon>
        <taxon>Magnoliopsida</taxon>
        <taxon>Ranunculales</taxon>
        <taxon>Menispermaceae</taxon>
        <taxon>Menispermoideae</taxon>
        <taxon>Cissampelideae</taxon>
        <taxon>Stephania</taxon>
    </lineage>
</organism>